<dbReference type="Proteomes" id="UP001319827">
    <property type="component" value="Chromosome"/>
</dbReference>
<dbReference type="RefSeq" id="WP_221251143.1">
    <property type="nucleotide sequence ID" value="NZ_AP024355.1"/>
</dbReference>
<feature type="transmembrane region" description="Helical" evidence="8">
    <location>
        <begin position="112"/>
        <end position="129"/>
    </location>
</feature>
<feature type="transmembrane region" description="Helical" evidence="8">
    <location>
        <begin position="634"/>
        <end position="654"/>
    </location>
</feature>
<feature type="transmembrane region" description="Helical" evidence="8">
    <location>
        <begin position="470"/>
        <end position="491"/>
    </location>
</feature>
<gene>
    <name evidence="10" type="primary">ehrA-2_1</name>
    <name evidence="10" type="ORF">DESUT3_07500</name>
</gene>
<dbReference type="PANTHER" id="PTHR42682">
    <property type="entry name" value="HYDROGENASE-4 COMPONENT F"/>
    <property type="match status" value="1"/>
</dbReference>
<dbReference type="InterPro" id="IPR052175">
    <property type="entry name" value="ComplexI-like_HydComp"/>
</dbReference>
<dbReference type="InterPro" id="IPR001750">
    <property type="entry name" value="ND/Mrp_TM"/>
</dbReference>
<reference evidence="10 11" key="2">
    <citation type="journal article" date="2021" name="Int. J. Syst. Evol. Microbiol.">
        <title>Isolation and Polyphasic Characterization of Desulfuromonas versatilis sp. Nov., an Electrogenic Bacteria Capable of Versatile Metabolism Isolated from a Graphene Oxide-Reducing Enrichment Culture.</title>
        <authorList>
            <person name="Xie L."/>
            <person name="Yoshida N."/>
            <person name="Ishii S."/>
            <person name="Meng L."/>
        </authorList>
    </citation>
    <scope>NUCLEOTIDE SEQUENCE [LARGE SCALE GENOMIC DNA]</scope>
    <source>
        <strain evidence="10 11">NIT-T3</strain>
    </source>
</reference>
<dbReference type="PANTHER" id="PTHR42682:SF3">
    <property type="entry name" value="FORMATE HYDROGENLYASE SUBUNIT 3-RELATED"/>
    <property type="match status" value="1"/>
</dbReference>
<evidence type="ECO:0000256" key="2">
    <source>
        <dbReference type="ARBA" id="ARBA00022475"/>
    </source>
</evidence>
<feature type="transmembrane region" description="Helical" evidence="8">
    <location>
        <begin position="267"/>
        <end position="289"/>
    </location>
</feature>
<evidence type="ECO:0000256" key="6">
    <source>
        <dbReference type="ARBA" id="ARBA00023136"/>
    </source>
</evidence>
<evidence type="ECO:0000313" key="11">
    <source>
        <dbReference type="Proteomes" id="UP001319827"/>
    </source>
</evidence>
<dbReference type="InterPro" id="IPR003918">
    <property type="entry name" value="NADH_UbQ_OxRdtase"/>
</dbReference>
<feature type="transmembrane region" description="Helical" evidence="8">
    <location>
        <begin position="379"/>
        <end position="404"/>
    </location>
</feature>
<feature type="transmembrane region" description="Helical" evidence="8">
    <location>
        <begin position="516"/>
        <end position="536"/>
    </location>
</feature>
<organism evidence="10 11">
    <name type="scientific">Desulfuromonas versatilis</name>
    <dbReference type="NCBI Taxonomy" id="2802975"/>
    <lineage>
        <taxon>Bacteria</taxon>
        <taxon>Pseudomonadati</taxon>
        <taxon>Thermodesulfobacteriota</taxon>
        <taxon>Desulfuromonadia</taxon>
        <taxon>Desulfuromonadales</taxon>
        <taxon>Desulfuromonadaceae</taxon>
        <taxon>Desulfuromonas</taxon>
    </lineage>
</organism>
<feature type="transmembrane region" description="Helical" evidence="8">
    <location>
        <begin position="164"/>
        <end position="184"/>
    </location>
</feature>
<feature type="transmembrane region" description="Helical" evidence="8">
    <location>
        <begin position="34"/>
        <end position="52"/>
    </location>
</feature>
<feature type="transmembrane region" description="Helical" evidence="8">
    <location>
        <begin position="416"/>
        <end position="449"/>
    </location>
</feature>
<feature type="transmembrane region" description="Helical" evidence="8">
    <location>
        <begin position="135"/>
        <end position="152"/>
    </location>
</feature>
<evidence type="ECO:0000256" key="8">
    <source>
        <dbReference type="SAM" id="Phobius"/>
    </source>
</evidence>
<feature type="transmembrane region" description="Helical" evidence="8">
    <location>
        <begin position="204"/>
        <end position="226"/>
    </location>
</feature>
<comment type="subcellular location">
    <subcellularLocation>
        <location evidence="1">Cell membrane</location>
        <topology evidence="1">Multi-pass membrane protein</topology>
    </subcellularLocation>
    <subcellularLocation>
        <location evidence="7">Membrane</location>
        <topology evidence="7">Multi-pass membrane protein</topology>
    </subcellularLocation>
</comment>
<evidence type="ECO:0000313" key="10">
    <source>
        <dbReference type="EMBL" id="BCR03681.1"/>
    </source>
</evidence>
<feature type="transmembrane region" description="Helical" evidence="8">
    <location>
        <begin position="6"/>
        <end position="22"/>
    </location>
</feature>
<dbReference type="Pfam" id="PF00361">
    <property type="entry name" value="Proton_antipo_M"/>
    <property type="match status" value="1"/>
</dbReference>
<keyword evidence="11" id="KW-1185">Reference proteome</keyword>
<evidence type="ECO:0000259" key="9">
    <source>
        <dbReference type="Pfam" id="PF00361"/>
    </source>
</evidence>
<reference evidence="10 11" key="1">
    <citation type="journal article" date="2016" name="C (Basel)">
        <title>Selective Growth of and Electricity Production by Marine Exoelectrogenic Bacteria in Self-Aggregated Hydrogel of Microbially Reduced Graphene Oxide.</title>
        <authorList>
            <person name="Yoshida N."/>
            <person name="Goto Y."/>
            <person name="Miyata Y."/>
        </authorList>
    </citation>
    <scope>NUCLEOTIDE SEQUENCE [LARGE SCALE GENOMIC DNA]</scope>
    <source>
        <strain evidence="10 11">NIT-T3</strain>
    </source>
</reference>
<evidence type="ECO:0000256" key="1">
    <source>
        <dbReference type="ARBA" id="ARBA00004651"/>
    </source>
</evidence>
<evidence type="ECO:0000256" key="5">
    <source>
        <dbReference type="ARBA" id="ARBA00023002"/>
    </source>
</evidence>
<name>A0ABM8HPN5_9BACT</name>
<keyword evidence="6 8" id="KW-0472">Membrane</keyword>
<evidence type="ECO:0000256" key="7">
    <source>
        <dbReference type="RuleBase" id="RU000320"/>
    </source>
</evidence>
<accession>A0ABM8HPN5</accession>
<feature type="transmembrane region" description="Helical" evidence="8">
    <location>
        <begin position="296"/>
        <end position="318"/>
    </location>
</feature>
<dbReference type="PRINTS" id="PR01437">
    <property type="entry name" value="NUOXDRDTASE4"/>
</dbReference>
<keyword evidence="3 7" id="KW-0812">Transmembrane</keyword>
<protein>
    <submittedName>
        <fullName evidence="10">Hydrogenase</fullName>
    </submittedName>
</protein>
<keyword evidence="4 8" id="KW-1133">Transmembrane helix</keyword>
<feature type="domain" description="NADH:quinone oxidoreductase/Mrp antiporter transmembrane" evidence="9">
    <location>
        <begin position="131"/>
        <end position="410"/>
    </location>
</feature>
<dbReference type="EMBL" id="AP024355">
    <property type="protein sequence ID" value="BCR03681.1"/>
    <property type="molecule type" value="Genomic_DNA"/>
</dbReference>
<evidence type="ECO:0000256" key="4">
    <source>
        <dbReference type="ARBA" id="ARBA00022989"/>
    </source>
</evidence>
<feature type="transmembrane region" description="Helical" evidence="8">
    <location>
        <begin position="72"/>
        <end position="100"/>
    </location>
</feature>
<sequence length="655" mass="68354">MSWLLAGIGLIMTAGLSGLLAGRQGGGGEKPACALLLAGTLLAGGGIAGALAGKLEASLRLPWPVPGGELALGIDGISALFLFPLLLIAAAGSLFGLGYWTRRHHPRGGRRLRLFYGLITAAMLLLLVARNGLLFLVAWEIMALSGFFLITTEEHKGEARRAGLIYLAATHTGTLALFALFALLEQAAGSFAFPAGGTLAAGGAPLFLLGLAGFGLKAGLMPLHIWLPGAHAAAPSHASALLSGAMIKTGIYGLVRLSSFFAEIPPWWGWTVLALGALSGVLGVVLALAQHDIKRLLAYHSVENIGIIALGLGIALLGRSHQVPELVLLGIGGALLHVVNHGLFKSLLFLSAGSLIHATGTREIDQMGGLLRRQPWTGVCFLGGAVAICGLPPFNGFVSEWLIYLGAFRALRQGPLALQLAAMVAPALALIGALALACFVKVFGIAFLGEPRSDGALKAREAGPAMRWPMALLFGACAWIGLLPWTLAPLLQRAALDWSPLAAAVSLAAPLAPLHWVGLGGWLLVLALAGCGGWLAGHSRRAPRDVATWGCGFARPTTRMQYSASSFADFLAGLFRCGLLTERHGGRVEGLHPGPAELSTHTPDAVLDRVLLPASGKLAWLFTWLRAVVQNGRVGLYLLYLILTLLALLGLVLLT</sequence>
<keyword evidence="5" id="KW-0560">Oxidoreductase</keyword>
<feature type="transmembrane region" description="Helical" evidence="8">
    <location>
        <begin position="338"/>
        <end position="358"/>
    </location>
</feature>
<evidence type="ECO:0000256" key="3">
    <source>
        <dbReference type="ARBA" id="ARBA00022692"/>
    </source>
</evidence>
<proteinExistence type="predicted"/>
<keyword evidence="2" id="KW-1003">Cell membrane</keyword>